<keyword evidence="4" id="KW-0804">Transcription</keyword>
<feature type="domain" description="HTH lysR-type" evidence="5">
    <location>
        <begin position="9"/>
        <end position="66"/>
    </location>
</feature>
<dbReference type="AlphaFoldDB" id="A0A248JXJ5"/>
<evidence type="ECO:0000256" key="3">
    <source>
        <dbReference type="ARBA" id="ARBA00023125"/>
    </source>
</evidence>
<dbReference type="Gene3D" id="3.40.190.10">
    <property type="entry name" value="Periplasmic binding protein-like II"/>
    <property type="match status" value="2"/>
</dbReference>
<dbReference type="PANTHER" id="PTHR30537">
    <property type="entry name" value="HTH-TYPE TRANSCRIPTIONAL REGULATOR"/>
    <property type="match status" value="1"/>
</dbReference>
<keyword evidence="7" id="KW-1185">Reference proteome</keyword>
<dbReference type="Gene3D" id="1.10.10.10">
    <property type="entry name" value="Winged helix-like DNA-binding domain superfamily/Winged helix DNA-binding domain"/>
    <property type="match status" value="1"/>
</dbReference>
<dbReference type="SUPFAM" id="SSF53850">
    <property type="entry name" value="Periplasmic binding protein-like II"/>
    <property type="match status" value="1"/>
</dbReference>
<keyword evidence="3" id="KW-0238">DNA-binding</keyword>
<dbReference type="GO" id="GO:0043565">
    <property type="term" value="F:sequence-specific DNA binding"/>
    <property type="evidence" value="ECO:0007669"/>
    <property type="project" value="TreeGrafter"/>
</dbReference>
<dbReference type="InterPro" id="IPR005119">
    <property type="entry name" value="LysR_subst-bd"/>
</dbReference>
<keyword evidence="2" id="KW-0805">Transcription regulation</keyword>
<dbReference type="Pfam" id="PF03466">
    <property type="entry name" value="LysR_substrate"/>
    <property type="match status" value="1"/>
</dbReference>
<dbReference type="InterPro" id="IPR000847">
    <property type="entry name" value="LysR_HTH_N"/>
</dbReference>
<dbReference type="PROSITE" id="PS50931">
    <property type="entry name" value="HTH_LYSR"/>
    <property type="match status" value="1"/>
</dbReference>
<accession>A0A248JXJ5</accession>
<comment type="similarity">
    <text evidence="1">Belongs to the LysR transcriptional regulatory family.</text>
</comment>
<dbReference type="InterPro" id="IPR036390">
    <property type="entry name" value="WH_DNA-bd_sf"/>
</dbReference>
<evidence type="ECO:0000256" key="4">
    <source>
        <dbReference type="ARBA" id="ARBA00023163"/>
    </source>
</evidence>
<dbReference type="SUPFAM" id="SSF46785">
    <property type="entry name" value="Winged helix' DNA-binding domain"/>
    <property type="match status" value="1"/>
</dbReference>
<proteinExistence type="inferred from homology"/>
<reference evidence="6 7" key="1">
    <citation type="submission" date="2017-06" db="EMBL/GenBank/DDBJ databases">
        <title>Complete genome sequence of Nitrospirillum amazonense strain CBAmC, an endophytic nitrogen-fixing and plant growth-promoting bacterium, isolated from sugarcane.</title>
        <authorList>
            <person name="Schwab S."/>
            <person name="dos Santos Teixeira K.R."/>
            <person name="Simoes Araujo J.L."/>
            <person name="Soares Vidal M."/>
            <person name="Borges de Freitas H.R."/>
            <person name="Rivello Crivelaro A.L."/>
            <person name="Bueno de Camargo Nunes A."/>
            <person name="dos Santos C.M."/>
            <person name="Palmeira da Silva Rosa D."/>
            <person name="da Silva Padilha D."/>
            <person name="da Silva E."/>
            <person name="Araujo Terra L."/>
            <person name="Soares Mendes V."/>
            <person name="Farinelli L."/>
            <person name="Magalhaes Cruz L."/>
            <person name="Baldani J.I."/>
        </authorList>
    </citation>
    <scope>NUCLEOTIDE SEQUENCE [LARGE SCALE GENOMIC DNA]</scope>
    <source>
        <strain evidence="6 7">CBAmC</strain>
    </source>
</reference>
<sequence>MDHSSHPLPPLDALRAFEAAARTGSFSAAAESLNVTHGAVSRQIAKLEQWLGLRLFHRQARGVVATPDGQRLFQRTSEAFALIADTSNRWTEPRGTAVVRLTSLPSICGLWLMPRLADLEGREADPGGALRILLSVDHRALDLADEGMDLAIRCGWGAMPARVSLKLFEEWCYPLAAPGLAAQIGEGDPERLLAFPLIHDSDASGWRTWFAAHGLDYKPRPQDRRFEDYNLVLDACVCGLGIALARPPLVRSKLRSGRVVPVDPRTALNPTSYWLDRPPGRMRNAAVELARRIAAEAEVSAEALETFLNPETPEGYGRPFIPWTAA</sequence>
<dbReference type="InterPro" id="IPR058163">
    <property type="entry name" value="LysR-type_TF_proteobact-type"/>
</dbReference>
<dbReference type="FunFam" id="1.10.10.10:FF:000038">
    <property type="entry name" value="Glycine cleavage system transcriptional activator"/>
    <property type="match status" value="1"/>
</dbReference>
<organism evidence="6 7">
    <name type="scientific">Nitrospirillum viridazoti CBAmc</name>
    <dbReference type="NCBI Taxonomy" id="1441467"/>
    <lineage>
        <taxon>Bacteria</taxon>
        <taxon>Pseudomonadati</taxon>
        <taxon>Pseudomonadota</taxon>
        <taxon>Alphaproteobacteria</taxon>
        <taxon>Rhodospirillales</taxon>
        <taxon>Azospirillaceae</taxon>
        <taxon>Nitrospirillum</taxon>
        <taxon>Nitrospirillum viridazoti</taxon>
    </lineage>
</organism>
<evidence type="ECO:0000256" key="1">
    <source>
        <dbReference type="ARBA" id="ARBA00009437"/>
    </source>
</evidence>
<gene>
    <name evidence="6" type="ORF">Y958_18290</name>
</gene>
<dbReference type="PRINTS" id="PR00039">
    <property type="entry name" value="HTHLYSR"/>
</dbReference>
<dbReference type="GO" id="GO:0003700">
    <property type="term" value="F:DNA-binding transcription factor activity"/>
    <property type="evidence" value="ECO:0007669"/>
    <property type="project" value="InterPro"/>
</dbReference>
<dbReference type="EMBL" id="CP022111">
    <property type="protein sequence ID" value="ASG22848.1"/>
    <property type="molecule type" value="Genomic_DNA"/>
</dbReference>
<dbReference type="Proteomes" id="UP000197153">
    <property type="component" value="Chromosome 2"/>
</dbReference>
<dbReference type="GO" id="GO:0006351">
    <property type="term" value="P:DNA-templated transcription"/>
    <property type="evidence" value="ECO:0007669"/>
    <property type="project" value="TreeGrafter"/>
</dbReference>
<dbReference type="KEGG" id="nao:Y958_18290"/>
<dbReference type="PANTHER" id="PTHR30537:SF79">
    <property type="entry name" value="TRANSCRIPTIONAL REGULATOR-RELATED"/>
    <property type="match status" value="1"/>
</dbReference>
<name>A0A248JXJ5_9PROT</name>
<evidence type="ECO:0000259" key="5">
    <source>
        <dbReference type="PROSITE" id="PS50931"/>
    </source>
</evidence>
<dbReference type="InterPro" id="IPR036388">
    <property type="entry name" value="WH-like_DNA-bd_sf"/>
</dbReference>
<dbReference type="Pfam" id="PF00126">
    <property type="entry name" value="HTH_1"/>
    <property type="match status" value="1"/>
</dbReference>
<dbReference type="RefSeq" id="WP_088873393.1">
    <property type="nucleotide sequence ID" value="NZ_CP022111.1"/>
</dbReference>
<protein>
    <submittedName>
        <fullName evidence="6">Transcriptional regulator</fullName>
    </submittedName>
</protein>
<evidence type="ECO:0000256" key="2">
    <source>
        <dbReference type="ARBA" id="ARBA00023015"/>
    </source>
</evidence>
<evidence type="ECO:0000313" key="6">
    <source>
        <dbReference type="EMBL" id="ASG22848.1"/>
    </source>
</evidence>
<evidence type="ECO:0000313" key="7">
    <source>
        <dbReference type="Proteomes" id="UP000197153"/>
    </source>
</evidence>